<gene>
    <name evidence="8" type="primary">LOC106819879</name>
</gene>
<feature type="domain" description="T-box" evidence="6">
    <location>
        <begin position="126"/>
        <end position="149"/>
    </location>
</feature>
<dbReference type="PANTHER" id="PTHR11267">
    <property type="entry name" value="T-BOX PROTEIN-RELATED"/>
    <property type="match status" value="1"/>
</dbReference>
<dbReference type="Proteomes" id="UP000695022">
    <property type="component" value="Unplaced"/>
</dbReference>
<evidence type="ECO:0000259" key="6">
    <source>
        <dbReference type="PROSITE" id="PS50252"/>
    </source>
</evidence>
<comment type="subcellular location">
    <subcellularLocation>
        <location evidence="5">Nucleus</location>
    </subcellularLocation>
</comment>
<dbReference type="SUPFAM" id="SSF49417">
    <property type="entry name" value="p53-like transcription factors"/>
    <property type="match status" value="1"/>
</dbReference>
<name>A0ABM1F670_PRICU</name>
<evidence type="ECO:0000256" key="2">
    <source>
        <dbReference type="ARBA" id="ARBA00023125"/>
    </source>
</evidence>
<dbReference type="Pfam" id="PF00907">
    <property type="entry name" value="T-box"/>
    <property type="match status" value="1"/>
</dbReference>
<evidence type="ECO:0000256" key="4">
    <source>
        <dbReference type="ARBA" id="ARBA00023242"/>
    </source>
</evidence>
<dbReference type="GeneID" id="106819879"/>
<dbReference type="PROSITE" id="PS50252">
    <property type="entry name" value="TBOX_3"/>
    <property type="match status" value="1"/>
</dbReference>
<keyword evidence="4 5" id="KW-0539">Nucleus</keyword>
<evidence type="ECO:0000256" key="1">
    <source>
        <dbReference type="ARBA" id="ARBA00023015"/>
    </source>
</evidence>
<evidence type="ECO:0000313" key="7">
    <source>
        <dbReference type="Proteomes" id="UP000695022"/>
    </source>
</evidence>
<dbReference type="InterPro" id="IPR001699">
    <property type="entry name" value="TF_T-box"/>
</dbReference>
<sequence>MKLQESDITQPVQPLTAAAASPHHHPAMAYPPFLLHRPSDFSMNSILTAQSQYFPGLQGLALHPHALSAPFTPKSLGQTPGLLSSGHLSAEELMAAQQSMAASMQRPLRTIDPEDSQYVDNPKVDLESKELWEKFHKLGTEMVITKSGR</sequence>
<evidence type="ECO:0000256" key="5">
    <source>
        <dbReference type="PROSITE-ProRule" id="PRU00201"/>
    </source>
</evidence>
<dbReference type="Gene3D" id="2.60.40.820">
    <property type="entry name" value="Transcription factor, T-box"/>
    <property type="match status" value="1"/>
</dbReference>
<dbReference type="InterPro" id="IPR036960">
    <property type="entry name" value="T-box_sf"/>
</dbReference>
<feature type="non-terminal residue" evidence="8">
    <location>
        <position position="149"/>
    </location>
</feature>
<comment type="caution">
    <text evidence="5">Lacks conserved residue(s) required for the propagation of feature annotation.</text>
</comment>
<keyword evidence="7" id="KW-1185">Reference proteome</keyword>
<proteinExistence type="predicted"/>
<accession>A0ABM1F670</accession>
<dbReference type="PANTHER" id="PTHR11267:SF181">
    <property type="entry name" value="OPTOMOTOR-BLIND PROTEIN"/>
    <property type="match status" value="1"/>
</dbReference>
<keyword evidence="1" id="KW-0805">Transcription regulation</keyword>
<keyword evidence="3" id="KW-0804">Transcription</keyword>
<dbReference type="InterPro" id="IPR008967">
    <property type="entry name" value="p53-like_TF_DNA-bd_sf"/>
</dbReference>
<protein>
    <submittedName>
        <fullName evidence="8">T-box transcription factor TBX3-like</fullName>
    </submittedName>
</protein>
<organism evidence="7 8">
    <name type="scientific">Priapulus caudatus</name>
    <name type="common">Priapulid worm</name>
    <dbReference type="NCBI Taxonomy" id="37621"/>
    <lineage>
        <taxon>Eukaryota</taxon>
        <taxon>Metazoa</taxon>
        <taxon>Ecdysozoa</taxon>
        <taxon>Scalidophora</taxon>
        <taxon>Priapulida</taxon>
        <taxon>Priapulimorpha</taxon>
        <taxon>Priapulimorphida</taxon>
        <taxon>Priapulidae</taxon>
        <taxon>Priapulus</taxon>
    </lineage>
</organism>
<dbReference type="RefSeq" id="XP_014679941.1">
    <property type="nucleotide sequence ID" value="XM_014824455.1"/>
</dbReference>
<evidence type="ECO:0000313" key="8">
    <source>
        <dbReference type="RefSeq" id="XP_014679941.1"/>
    </source>
</evidence>
<evidence type="ECO:0000256" key="3">
    <source>
        <dbReference type="ARBA" id="ARBA00023163"/>
    </source>
</evidence>
<dbReference type="InterPro" id="IPR046360">
    <property type="entry name" value="T-box_DNA-bd"/>
</dbReference>
<keyword evidence="2 5" id="KW-0238">DNA-binding</keyword>
<reference evidence="8" key="1">
    <citation type="submission" date="2025-08" db="UniProtKB">
        <authorList>
            <consortium name="RefSeq"/>
        </authorList>
    </citation>
    <scope>IDENTIFICATION</scope>
</reference>